<reference evidence="1" key="2">
    <citation type="journal article" date="2015" name="Data Brief">
        <title>Shoot transcriptome of the giant reed, Arundo donax.</title>
        <authorList>
            <person name="Barrero R.A."/>
            <person name="Guerrero F.D."/>
            <person name="Moolhuijzen P."/>
            <person name="Goolsby J.A."/>
            <person name="Tidwell J."/>
            <person name="Bellgard S.E."/>
            <person name="Bellgard M.I."/>
        </authorList>
    </citation>
    <scope>NUCLEOTIDE SEQUENCE</scope>
    <source>
        <tissue evidence="1">Shoot tissue taken approximately 20 cm above the soil surface</tissue>
    </source>
</reference>
<dbReference type="EMBL" id="GBRH01158525">
    <property type="protein sequence ID" value="JAE39371.1"/>
    <property type="molecule type" value="Transcribed_RNA"/>
</dbReference>
<accession>A0A0A9HWV3</accession>
<proteinExistence type="predicted"/>
<protein>
    <submittedName>
        <fullName evidence="1">Uncharacterized protein</fullName>
    </submittedName>
</protein>
<reference evidence="1" key="1">
    <citation type="submission" date="2014-09" db="EMBL/GenBank/DDBJ databases">
        <authorList>
            <person name="Magalhaes I.L.F."/>
            <person name="Oliveira U."/>
            <person name="Santos F.R."/>
            <person name="Vidigal T.H.D.A."/>
            <person name="Brescovit A.D."/>
            <person name="Santos A.J."/>
        </authorList>
    </citation>
    <scope>NUCLEOTIDE SEQUENCE</scope>
    <source>
        <tissue evidence="1">Shoot tissue taken approximately 20 cm above the soil surface</tissue>
    </source>
</reference>
<sequence>MEISSVKCSLHLLPTLSPPKIMQSQS</sequence>
<name>A0A0A9HWV3_ARUDO</name>
<evidence type="ECO:0000313" key="1">
    <source>
        <dbReference type="EMBL" id="JAE39371.1"/>
    </source>
</evidence>
<dbReference type="AlphaFoldDB" id="A0A0A9HWV3"/>
<organism evidence="1">
    <name type="scientific">Arundo donax</name>
    <name type="common">Giant reed</name>
    <name type="synonym">Donax arundinaceus</name>
    <dbReference type="NCBI Taxonomy" id="35708"/>
    <lineage>
        <taxon>Eukaryota</taxon>
        <taxon>Viridiplantae</taxon>
        <taxon>Streptophyta</taxon>
        <taxon>Embryophyta</taxon>
        <taxon>Tracheophyta</taxon>
        <taxon>Spermatophyta</taxon>
        <taxon>Magnoliopsida</taxon>
        <taxon>Liliopsida</taxon>
        <taxon>Poales</taxon>
        <taxon>Poaceae</taxon>
        <taxon>PACMAD clade</taxon>
        <taxon>Arundinoideae</taxon>
        <taxon>Arundineae</taxon>
        <taxon>Arundo</taxon>
    </lineage>
</organism>